<gene>
    <name evidence="1" type="ORF">ASPVEDRAFT_396922</name>
</gene>
<name>A0A1L9Q3T9_ASPVE</name>
<organism evidence="1 2">
    <name type="scientific">Aspergillus versicolor CBS 583.65</name>
    <dbReference type="NCBI Taxonomy" id="1036611"/>
    <lineage>
        <taxon>Eukaryota</taxon>
        <taxon>Fungi</taxon>
        <taxon>Dikarya</taxon>
        <taxon>Ascomycota</taxon>
        <taxon>Pezizomycotina</taxon>
        <taxon>Eurotiomycetes</taxon>
        <taxon>Eurotiomycetidae</taxon>
        <taxon>Eurotiales</taxon>
        <taxon>Aspergillaceae</taxon>
        <taxon>Aspergillus</taxon>
        <taxon>Aspergillus subgen. Nidulantes</taxon>
    </lineage>
</organism>
<dbReference type="Proteomes" id="UP000184073">
    <property type="component" value="Unassembled WGS sequence"/>
</dbReference>
<dbReference type="RefSeq" id="XP_040674189.1">
    <property type="nucleotide sequence ID" value="XM_040811982.1"/>
</dbReference>
<keyword evidence="2" id="KW-1185">Reference proteome</keyword>
<protein>
    <submittedName>
        <fullName evidence="1">Uncharacterized protein</fullName>
    </submittedName>
</protein>
<proteinExistence type="predicted"/>
<dbReference type="GeneID" id="63727493"/>
<accession>A0A1L9Q3T9</accession>
<dbReference type="AlphaFoldDB" id="A0A1L9Q3T9"/>
<dbReference type="VEuPathDB" id="FungiDB:ASPVEDRAFT_396922"/>
<reference evidence="2" key="1">
    <citation type="journal article" date="2017" name="Genome Biol.">
        <title>Comparative genomics reveals high biological diversity and specific adaptations in the industrially and medically important fungal genus Aspergillus.</title>
        <authorList>
            <person name="de Vries R.P."/>
            <person name="Riley R."/>
            <person name="Wiebenga A."/>
            <person name="Aguilar-Osorio G."/>
            <person name="Amillis S."/>
            <person name="Uchima C.A."/>
            <person name="Anderluh G."/>
            <person name="Asadollahi M."/>
            <person name="Askin M."/>
            <person name="Barry K."/>
            <person name="Battaglia E."/>
            <person name="Bayram O."/>
            <person name="Benocci T."/>
            <person name="Braus-Stromeyer S.A."/>
            <person name="Caldana C."/>
            <person name="Canovas D."/>
            <person name="Cerqueira G.C."/>
            <person name="Chen F."/>
            <person name="Chen W."/>
            <person name="Choi C."/>
            <person name="Clum A."/>
            <person name="Dos Santos R.A."/>
            <person name="Damasio A.R."/>
            <person name="Diallinas G."/>
            <person name="Emri T."/>
            <person name="Fekete E."/>
            <person name="Flipphi M."/>
            <person name="Freyberg S."/>
            <person name="Gallo A."/>
            <person name="Gournas C."/>
            <person name="Habgood R."/>
            <person name="Hainaut M."/>
            <person name="Harispe M.L."/>
            <person name="Henrissat B."/>
            <person name="Hilden K.S."/>
            <person name="Hope R."/>
            <person name="Hossain A."/>
            <person name="Karabika E."/>
            <person name="Karaffa L."/>
            <person name="Karanyi Z."/>
            <person name="Krasevec N."/>
            <person name="Kuo A."/>
            <person name="Kusch H."/>
            <person name="LaButti K."/>
            <person name="Lagendijk E.L."/>
            <person name="Lapidus A."/>
            <person name="Levasseur A."/>
            <person name="Lindquist E."/>
            <person name="Lipzen A."/>
            <person name="Logrieco A.F."/>
            <person name="MacCabe A."/>
            <person name="Maekelae M.R."/>
            <person name="Malavazi I."/>
            <person name="Melin P."/>
            <person name="Meyer V."/>
            <person name="Mielnichuk N."/>
            <person name="Miskei M."/>
            <person name="Molnar A.P."/>
            <person name="Mule G."/>
            <person name="Ngan C.Y."/>
            <person name="Orejas M."/>
            <person name="Orosz E."/>
            <person name="Ouedraogo J.P."/>
            <person name="Overkamp K.M."/>
            <person name="Park H.-S."/>
            <person name="Perrone G."/>
            <person name="Piumi F."/>
            <person name="Punt P.J."/>
            <person name="Ram A.F."/>
            <person name="Ramon A."/>
            <person name="Rauscher S."/>
            <person name="Record E."/>
            <person name="Riano-Pachon D.M."/>
            <person name="Robert V."/>
            <person name="Roehrig J."/>
            <person name="Ruller R."/>
            <person name="Salamov A."/>
            <person name="Salih N.S."/>
            <person name="Samson R.A."/>
            <person name="Sandor E."/>
            <person name="Sanguinetti M."/>
            <person name="Schuetze T."/>
            <person name="Sepcic K."/>
            <person name="Shelest E."/>
            <person name="Sherlock G."/>
            <person name="Sophianopoulou V."/>
            <person name="Squina F.M."/>
            <person name="Sun H."/>
            <person name="Susca A."/>
            <person name="Todd R.B."/>
            <person name="Tsang A."/>
            <person name="Unkles S.E."/>
            <person name="van de Wiele N."/>
            <person name="van Rossen-Uffink D."/>
            <person name="Oliveira J.V."/>
            <person name="Vesth T.C."/>
            <person name="Visser J."/>
            <person name="Yu J.-H."/>
            <person name="Zhou M."/>
            <person name="Andersen M.R."/>
            <person name="Archer D.B."/>
            <person name="Baker S.E."/>
            <person name="Benoit I."/>
            <person name="Brakhage A.A."/>
            <person name="Braus G.H."/>
            <person name="Fischer R."/>
            <person name="Frisvad J.C."/>
            <person name="Goldman G.H."/>
            <person name="Houbraken J."/>
            <person name="Oakley B."/>
            <person name="Pocsi I."/>
            <person name="Scazzocchio C."/>
            <person name="Seiboth B."/>
            <person name="vanKuyk P.A."/>
            <person name="Wortman J."/>
            <person name="Dyer P.S."/>
            <person name="Grigoriev I.V."/>
        </authorList>
    </citation>
    <scope>NUCLEOTIDE SEQUENCE [LARGE SCALE GENOMIC DNA]</scope>
    <source>
        <strain evidence="2">CBS 583.65</strain>
    </source>
</reference>
<sequence length="113" mass="13123">MVMCSACLVVAPRDGKARLYELCTFYREVTLHMQSDKRIAIWPKDAPWSTKTGATWPVGDYFLFHERCWQYLIKCFGQEFIGLEKLYDALRMPPPPKGEYMSHTVLAELTVDN</sequence>
<evidence type="ECO:0000313" key="1">
    <source>
        <dbReference type="EMBL" id="OJJ08427.1"/>
    </source>
</evidence>
<evidence type="ECO:0000313" key="2">
    <source>
        <dbReference type="Proteomes" id="UP000184073"/>
    </source>
</evidence>
<dbReference type="EMBL" id="KV878139">
    <property type="protein sequence ID" value="OJJ08427.1"/>
    <property type="molecule type" value="Genomic_DNA"/>
</dbReference>